<reference evidence="2 3" key="1">
    <citation type="submission" date="2018-03" db="EMBL/GenBank/DDBJ databases">
        <title>Genomic Encyclopedia of Archaeal and Bacterial Type Strains, Phase II (KMG-II): from individual species to whole genera.</title>
        <authorList>
            <person name="Goeker M."/>
        </authorList>
    </citation>
    <scope>NUCLEOTIDE SEQUENCE [LARGE SCALE GENOMIC DNA]</scope>
    <source>
        <strain evidence="2 3">DSM 100214</strain>
    </source>
</reference>
<evidence type="ECO:0000313" key="3">
    <source>
        <dbReference type="Proteomes" id="UP000247973"/>
    </source>
</evidence>
<dbReference type="Proteomes" id="UP000247973">
    <property type="component" value="Unassembled WGS sequence"/>
</dbReference>
<feature type="compositionally biased region" description="Basic and acidic residues" evidence="1">
    <location>
        <begin position="201"/>
        <end position="214"/>
    </location>
</feature>
<feature type="region of interest" description="Disordered" evidence="1">
    <location>
        <begin position="173"/>
        <end position="214"/>
    </location>
</feature>
<protein>
    <submittedName>
        <fullName evidence="2">Uncharacterized metal-binding protein YceD (DUF177 family)</fullName>
    </submittedName>
</protein>
<accession>A0A2V3PQ23</accession>
<evidence type="ECO:0000313" key="2">
    <source>
        <dbReference type="EMBL" id="PXV63827.1"/>
    </source>
</evidence>
<gene>
    <name evidence="2" type="ORF">CLV62_11276</name>
</gene>
<dbReference type="AlphaFoldDB" id="A0A2V3PQ23"/>
<dbReference type="InterPro" id="IPR003772">
    <property type="entry name" value="YceD"/>
</dbReference>
<feature type="compositionally biased region" description="Acidic residues" evidence="1">
    <location>
        <begin position="176"/>
        <end position="199"/>
    </location>
</feature>
<proteinExistence type="predicted"/>
<name>A0A2V3PQ23_9BACT</name>
<evidence type="ECO:0000256" key="1">
    <source>
        <dbReference type="SAM" id="MobiDB-lite"/>
    </source>
</evidence>
<keyword evidence="3" id="KW-1185">Reference proteome</keyword>
<dbReference type="Pfam" id="PF02620">
    <property type="entry name" value="YceD"/>
    <property type="match status" value="1"/>
</dbReference>
<organism evidence="2 3">
    <name type="scientific">Dysgonomonas alginatilytica</name>
    <dbReference type="NCBI Taxonomy" id="1605892"/>
    <lineage>
        <taxon>Bacteria</taxon>
        <taxon>Pseudomonadati</taxon>
        <taxon>Bacteroidota</taxon>
        <taxon>Bacteroidia</taxon>
        <taxon>Bacteroidales</taxon>
        <taxon>Dysgonomonadaceae</taxon>
        <taxon>Dysgonomonas</taxon>
    </lineage>
</organism>
<sequence>MVIRKKFFIFATILLLIEKVGKFSLYNIPLRNLADGLHKFEYVLDDQYFKAIGDADSDIRRGKVNVDVTVKSVSSTFEFSFTLNGEVHVPCDRCLDDILIETNSTNRLVVKFGHEYSEESDEIVIIPEEEGEINIAWFLYEFVMLSLPMKHVHAPGKCNKMMSSKLNKHKAVAADADSDDSLDVDDTDFDDSVEEESNEATDPRWDTLKGLIEE</sequence>
<comment type="caution">
    <text evidence="2">The sequence shown here is derived from an EMBL/GenBank/DDBJ whole genome shotgun (WGS) entry which is preliminary data.</text>
</comment>
<dbReference type="EMBL" id="QICL01000012">
    <property type="protein sequence ID" value="PXV63827.1"/>
    <property type="molecule type" value="Genomic_DNA"/>
</dbReference>